<feature type="compositionally biased region" description="Polar residues" evidence="1">
    <location>
        <begin position="312"/>
        <end position="321"/>
    </location>
</feature>
<dbReference type="Proteomes" id="UP001281761">
    <property type="component" value="Unassembled WGS sequence"/>
</dbReference>
<protein>
    <recommendedName>
        <fullName evidence="5">Right handed beta helix domain-containing protein</fullName>
    </recommendedName>
</protein>
<gene>
    <name evidence="3" type="ORF">BLNAU_5266</name>
</gene>
<evidence type="ECO:0000313" key="3">
    <source>
        <dbReference type="EMBL" id="KAK2959777.1"/>
    </source>
</evidence>
<sequence length="933" mass="99644">MTNSFFILLECVATCLNSPISPTHLSSLLNTNPAFSNSEQTDHFFVSLPVGIYVGDGIDISHQRMELTGGPSSENAVPKTVLIASPKSEVNSKTDDRSRQDLGSCMFCLTNSTLSLKWMDFSLVDHSAKRRQQKNDAGSPRLAIVSSSVLTISESRIELSPWTSPILISSSTIEKSTAESSVVVQKCSFSNDVGELHGIVETSAFLSIGGSVSVSIVGCSFDSQAVLGNDGIGLSLTQTADQSGDEVERLSSSLIGCSFVNMKDVGMCCVAVQFAFVGIDDSGSEHWRLFCARILPSPPSSPPPNADLSPSTATNPDTSTPEPFVDGKPYFFTSSSGTEESTALFSHCRFTGDNGIVELHVLLRILVCSRSDCFVADDVLFESCRFEDCSTLAVQDGAGAVSLSGIKQSGQKDGKTFELVDCVYADCTANTYGAGVLLSGPLGLSVVGTKFEHCELVSESGFTFGGGISVSSHAALTVEGSQFIGCSSRHAGSALCLQTKKGSLTVSDTLVKDCVSGATGAICIVSSDIPVPLSFLRVYFDGNSVGSDTTCFTMNFYLAENTTKFPDVAIMCVMFPVVPTVTFDDCFTTIHPDSSGMIKRGTHNPSEDAYDPIRHFDVEFAKIGPFLTGAPTVRLNKKTGRIELEVKGKTPPISQEYEVTVEDSTRKETNFKMFSNGTGTLVSGSEANLTFKTGYTITKIVGVVPASSSSTQSNALTVPAAAWAFNISLTPAFLTFTTPKSPPRSKVCTVIVVLNEKVKGSFDIVVLEEGKEVTITVRMLGESVSGESAKLVVVGKDRVLTHDTTYAIKSIVGTPETESPFVLMKEKITFRIPKSPSEENKGKMPPETKKLLSWLIPLVACVLVALIVAIVVVIIVVRRRHQTKGSDTEKEMEGKEALDESNEREVGVDCSDGVIGTDGRDDPTLTSEDDNKV</sequence>
<dbReference type="InterPro" id="IPR011050">
    <property type="entry name" value="Pectin_lyase_fold/virulence"/>
</dbReference>
<keyword evidence="4" id="KW-1185">Reference proteome</keyword>
<accession>A0ABQ9Y7N6</accession>
<evidence type="ECO:0008006" key="5">
    <source>
        <dbReference type="Google" id="ProtNLM"/>
    </source>
</evidence>
<dbReference type="EMBL" id="JARBJD010000027">
    <property type="protein sequence ID" value="KAK2959777.1"/>
    <property type="molecule type" value="Genomic_DNA"/>
</dbReference>
<feature type="transmembrane region" description="Helical" evidence="2">
    <location>
        <begin position="851"/>
        <end position="877"/>
    </location>
</feature>
<evidence type="ECO:0000313" key="4">
    <source>
        <dbReference type="Proteomes" id="UP001281761"/>
    </source>
</evidence>
<dbReference type="SUPFAM" id="SSF51126">
    <property type="entry name" value="Pectin lyase-like"/>
    <property type="match status" value="1"/>
</dbReference>
<reference evidence="3 4" key="1">
    <citation type="journal article" date="2022" name="bioRxiv">
        <title>Genomics of Preaxostyla Flagellates Illuminates Evolutionary Transitions and the Path Towards Mitochondrial Loss.</title>
        <authorList>
            <person name="Novak L.V.F."/>
            <person name="Treitli S.C."/>
            <person name="Pyrih J."/>
            <person name="Halakuc P."/>
            <person name="Pipaliya S.V."/>
            <person name="Vacek V."/>
            <person name="Brzon O."/>
            <person name="Soukal P."/>
            <person name="Eme L."/>
            <person name="Dacks J.B."/>
            <person name="Karnkowska A."/>
            <person name="Elias M."/>
            <person name="Hampl V."/>
        </authorList>
    </citation>
    <scope>NUCLEOTIDE SEQUENCE [LARGE SCALE GENOMIC DNA]</scope>
    <source>
        <strain evidence="3">NAU3</strain>
        <tissue evidence="3">Gut</tissue>
    </source>
</reference>
<keyword evidence="2" id="KW-1133">Transmembrane helix</keyword>
<name>A0ABQ9Y7N6_9EUKA</name>
<evidence type="ECO:0000256" key="1">
    <source>
        <dbReference type="SAM" id="MobiDB-lite"/>
    </source>
</evidence>
<keyword evidence="2" id="KW-0472">Membrane</keyword>
<evidence type="ECO:0000256" key="2">
    <source>
        <dbReference type="SAM" id="Phobius"/>
    </source>
</evidence>
<feature type="region of interest" description="Disordered" evidence="1">
    <location>
        <begin position="299"/>
        <end position="324"/>
    </location>
</feature>
<feature type="region of interest" description="Disordered" evidence="1">
    <location>
        <begin position="884"/>
        <end position="933"/>
    </location>
</feature>
<keyword evidence="2" id="KW-0812">Transmembrane</keyword>
<organism evidence="3 4">
    <name type="scientific">Blattamonas nauphoetae</name>
    <dbReference type="NCBI Taxonomy" id="2049346"/>
    <lineage>
        <taxon>Eukaryota</taxon>
        <taxon>Metamonada</taxon>
        <taxon>Preaxostyla</taxon>
        <taxon>Oxymonadida</taxon>
        <taxon>Blattamonas</taxon>
    </lineage>
</organism>
<comment type="caution">
    <text evidence="3">The sequence shown here is derived from an EMBL/GenBank/DDBJ whole genome shotgun (WGS) entry which is preliminary data.</text>
</comment>
<proteinExistence type="predicted"/>
<feature type="compositionally biased region" description="Basic and acidic residues" evidence="1">
    <location>
        <begin position="918"/>
        <end position="933"/>
    </location>
</feature>
<feature type="compositionally biased region" description="Basic and acidic residues" evidence="1">
    <location>
        <begin position="884"/>
        <end position="907"/>
    </location>
</feature>